<dbReference type="Proteomes" id="UP000181901">
    <property type="component" value="Unassembled WGS sequence"/>
</dbReference>
<feature type="chain" id="PRO_5009364947" description="Peptidyl-prolyl cis-trans isomerase" evidence="3">
    <location>
        <begin position="29"/>
        <end position="214"/>
    </location>
</feature>
<evidence type="ECO:0000256" key="1">
    <source>
        <dbReference type="ARBA" id="ARBA00023110"/>
    </source>
</evidence>
<evidence type="ECO:0000256" key="3">
    <source>
        <dbReference type="RuleBase" id="RU363019"/>
    </source>
</evidence>
<dbReference type="PROSITE" id="PS50072">
    <property type="entry name" value="CSA_PPIASE_2"/>
    <property type="match status" value="1"/>
</dbReference>
<dbReference type="RefSeq" id="WP_071545758.1">
    <property type="nucleotide sequence ID" value="NZ_LKAQ01000004.1"/>
</dbReference>
<dbReference type="Gene3D" id="2.40.100.10">
    <property type="entry name" value="Cyclophilin-like"/>
    <property type="match status" value="1"/>
</dbReference>
<evidence type="ECO:0000313" key="6">
    <source>
        <dbReference type="Proteomes" id="UP000181901"/>
    </source>
</evidence>
<protein>
    <recommendedName>
        <fullName evidence="3">Peptidyl-prolyl cis-trans isomerase</fullName>
        <shortName evidence="3">PPIase</shortName>
        <ecNumber evidence="3">5.2.1.8</ecNumber>
    </recommendedName>
</protein>
<keyword evidence="1 3" id="KW-0697">Rotamase</keyword>
<keyword evidence="2 3" id="KW-0413">Isomerase</keyword>
<dbReference type="PANTHER" id="PTHR43246">
    <property type="entry name" value="PEPTIDYL-PROLYL CIS-TRANS ISOMERASE CYP38, CHLOROPLASTIC"/>
    <property type="match status" value="1"/>
</dbReference>
<dbReference type="AlphaFoldDB" id="A0A1J5MUK8"/>
<dbReference type="SUPFAM" id="SSF50891">
    <property type="entry name" value="Cyclophilin-like"/>
    <property type="match status" value="1"/>
</dbReference>
<keyword evidence="3" id="KW-0732">Signal</keyword>
<accession>A0A1J5MUK8</accession>
<comment type="similarity">
    <text evidence="3">Belongs to the cyclophilin-type PPIase family.</text>
</comment>
<dbReference type="PRINTS" id="PR00153">
    <property type="entry name" value="CSAPPISMRASE"/>
</dbReference>
<evidence type="ECO:0000313" key="5">
    <source>
        <dbReference type="EMBL" id="OIQ50301.1"/>
    </source>
</evidence>
<dbReference type="InterPro" id="IPR044665">
    <property type="entry name" value="E_coli_cyclophilin_A-like"/>
</dbReference>
<reference evidence="5 6" key="1">
    <citation type="submission" date="2015-09" db="EMBL/GenBank/DDBJ databases">
        <title>Genome of Desulfovibrio dechloracetivorans BerOc1, a mercury methylating strain isolated from highly hydrocarbons and metals contaminated coastal sediments.</title>
        <authorList>
            <person name="Goni Urriza M."/>
            <person name="Gassie C."/>
            <person name="Bouchez O."/>
            <person name="Klopp C."/>
            <person name="Ranchou-Peyruse A."/>
            <person name="Remy G."/>
        </authorList>
    </citation>
    <scope>NUCLEOTIDE SEQUENCE [LARGE SCALE GENOMIC DNA]</scope>
    <source>
        <strain evidence="5 6">BerOc1</strain>
    </source>
</reference>
<comment type="catalytic activity">
    <reaction evidence="3">
        <text>[protein]-peptidylproline (omega=180) = [protein]-peptidylproline (omega=0)</text>
        <dbReference type="Rhea" id="RHEA:16237"/>
        <dbReference type="Rhea" id="RHEA-COMP:10747"/>
        <dbReference type="Rhea" id="RHEA-COMP:10748"/>
        <dbReference type="ChEBI" id="CHEBI:83833"/>
        <dbReference type="ChEBI" id="CHEBI:83834"/>
        <dbReference type="EC" id="5.2.1.8"/>
    </reaction>
</comment>
<dbReference type="Pfam" id="PF00160">
    <property type="entry name" value="Pro_isomerase"/>
    <property type="match status" value="1"/>
</dbReference>
<gene>
    <name evidence="5" type="primary">ppiA</name>
    <name evidence="5" type="ORF">BerOc1_02232</name>
</gene>
<sequence>MKYFRLRFTPLLLACSLILALSARPAQAGPDPVVVMETSMGRIMIMLSTKDAPKTVANFLKYVNAGFYDNTVFHRVVKQGRGEKGMAVVQGGGYTFPINRKRPLFPPIPNEAGTGLMNEKGTIAMARADAPDSATCEFFFNVKDNPVLDFSRSSSQTGAGSYSQQTTAGYCAFGKIIRGMDVVEKISEVQTARAGRMEDVPVNPVFLKKAYVAR</sequence>
<dbReference type="InterPro" id="IPR002130">
    <property type="entry name" value="Cyclophilin-type_PPIase_dom"/>
</dbReference>
<feature type="signal peptide" evidence="3">
    <location>
        <begin position="1"/>
        <end position="28"/>
    </location>
</feature>
<dbReference type="OrthoDB" id="9807797at2"/>
<evidence type="ECO:0000256" key="2">
    <source>
        <dbReference type="ARBA" id="ARBA00023235"/>
    </source>
</evidence>
<proteinExistence type="inferred from homology"/>
<keyword evidence="6" id="KW-1185">Reference proteome</keyword>
<evidence type="ECO:0000259" key="4">
    <source>
        <dbReference type="PROSITE" id="PS50072"/>
    </source>
</evidence>
<organism evidence="5 6">
    <name type="scientific">Pseudodesulfovibrio hydrargyri</name>
    <dbReference type="NCBI Taxonomy" id="2125990"/>
    <lineage>
        <taxon>Bacteria</taxon>
        <taxon>Pseudomonadati</taxon>
        <taxon>Thermodesulfobacteriota</taxon>
        <taxon>Desulfovibrionia</taxon>
        <taxon>Desulfovibrionales</taxon>
        <taxon>Desulfovibrionaceae</taxon>
    </lineage>
</organism>
<name>A0A1J5MUK8_9BACT</name>
<feature type="domain" description="PPIase cyclophilin-type" evidence="4">
    <location>
        <begin position="33"/>
        <end position="212"/>
    </location>
</feature>
<dbReference type="EMBL" id="LKAQ01000004">
    <property type="protein sequence ID" value="OIQ50301.1"/>
    <property type="molecule type" value="Genomic_DNA"/>
</dbReference>
<dbReference type="GO" id="GO:0003755">
    <property type="term" value="F:peptidyl-prolyl cis-trans isomerase activity"/>
    <property type="evidence" value="ECO:0007669"/>
    <property type="project" value="UniProtKB-UniRule"/>
</dbReference>
<dbReference type="EC" id="5.2.1.8" evidence="3"/>
<comment type="function">
    <text evidence="3">PPIases accelerate the folding of proteins. It catalyzes the cis-trans isomerization of proline imidic peptide bonds in oligopeptides.</text>
</comment>
<dbReference type="InterPro" id="IPR029000">
    <property type="entry name" value="Cyclophilin-like_dom_sf"/>
</dbReference>
<comment type="caution">
    <text evidence="5">The sequence shown here is derived from an EMBL/GenBank/DDBJ whole genome shotgun (WGS) entry which is preliminary data.</text>
</comment>